<name>A0ABV3NT16_9ENTR</name>
<feature type="coiled-coil region" evidence="1">
    <location>
        <begin position="254"/>
        <end position="281"/>
    </location>
</feature>
<gene>
    <name evidence="3" type="ORF">AB1E22_08140</name>
</gene>
<dbReference type="Pfam" id="PF13175">
    <property type="entry name" value="AAA_15"/>
    <property type="match status" value="1"/>
</dbReference>
<dbReference type="SUPFAM" id="SSF52540">
    <property type="entry name" value="P-loop containing nucleoside triphosphate hydrolases"/>
    <property type="match status" value="1"/>
</dbReference>
<protein>
    <submittedName>
        <fullName evidence="3">AAA family ATPase</fullName>
    </submittedName>
</protein>
<dbReference type="InterPro" id="IPR027417">
    <property type="entry name" value="P-loop_NTPase"/>
</dbReference>
<dbReference type="PANTHER" id="PTHR43581">
    <property type="entry name" value="ATP/GTP PHOSPHATASE"/>
    <property type="match status" value="1"/>
</dbReference>
<organism evidence="3 4">
    <name type="scientific">Buttiauxella gaviniae</name>
    <dbReference type="NCBI Taxonomy" id="82990"/>
    <lineage>
        <taxon>Bacteria</taxon>
        <taxon>Pseudomonadati</taxon>
        <taxon>Pseudomonadota</taxon>
        <taxon>Gammaproteobacteria</taxon>
        <taxon>Enterobacterales</taxon>
        <taxon>Enterobacteriaceae</taxon>
        <taxon>Buttiauxella</taxon>
    </lineage>
</organism>
<comment type="caution">
    <text evidence="3">The sequence shown here is derived from an EMBL/GenBank/DDBJ whole genome shotgun (WGS) entry which is preliminary data.</text>
</comment>
<dbReference type="InterPro" id="IPR003593">
    <property type="entry name" value="AAA+_ATPase"/>
</dbReference>
<keyword evidence="1" id="KW-0175">Coiled coil</keyword>
<dbReference type="SMART" id="SM00382">
    <property type="entry name" value="AAA"/>
    <property type="match status" value="1"/>
</dbReference>
<evidence type="ECO:0000259" key="2">
    <source>
        <dbReference type="SMART" id="SM00382"/>
    </source>
</evidence>
<proteinExistence type="predicted"/>
<accession>A0ABV3NT16</accession>
<dbReference type="InterPro" id="IPR041685">
    <property type="entry name" value="AAA_GajA/Old/RecF-like"/>
</dbReference>
<evidence type="ECO:0000313" key="3">
    <source>
        <dbReference type="EMBL" id="MEW7312679.1"/>
    </source>
</evidence>
<sequence>MKISKIEFIKLFGVFDHSINLNEEGGITIIIGENGLGKTVILEAINALFNRQYNFFHKITFEKLIITFDTKDTWSFRKGKQQTNASQLFITKGANGKNESKEYLIKDGLPPNISKHDLFKRRMMQREYLRRRNIQFAENIYDSRLIDGSIINEMDMIERSIWNEHLINEYDSHNDKNVQNPKWFEEALDAINIRLIETQRIIGRKDLNSDVILNPVEYYSKELKEMIVQAVKESSNVASSLDSTYPNRLISELKRGADDSFEELNDALAKLNDRRKLLSSVGLIIDSEDNDLLQIEKNQEDLITILKIYIDDSHKKLAPFEEISKKIKLFKEIINTRFKHKKLEVTQGEGITFKSTVITNRDNKSVNIPSTGLSSGEQNELILFYKLIFNSQPNDMILIDEPELSLHISWQNKFIEDIKDIISINDLSVIIATHSPDIISHNWELMIELQGVE</sequence>
<feature type="domain" description="AAA+ ATPase" evidence="2">
    <location>
        <begin position="24"/>
        <end position="453"/>
    </location>
</feature>
<dbReference type="EMBL" id="JBFMVT010000002">
    <property type="protein sequence ID" value="MEW7312679.1"/>
    <property type="molecule type" value="Genomic_DNA"/>
</dbReference>
<reference evidence="3 4" key="1">
    <citation type="submission" date="2024-07" db="EMBL/GenBank/DDBJ databases">
        <authorList>
            <person name="Wang L."/>
        </authorList>
    </citation>
    <scope>NUCLEOTIDE SEQUENCE [LARGE SCALE GENOMIC DNA]</scope>
    <source>
        <strain evidence="3 4">WL359</strain>
    </source>
</reference>
<dbReference type="Proteomes" id="UP001555342">
    <property type="component" value="Unassembled WGS sequence"/>
</dbReference>
<dbReference type="RefSeq" id="WP_367594870.1">
    <property type="nucleotide sequence ID" value="NZ_JBFMVT010000002.1"/>
</dbReference>
<keyword evidence="4" id="KW-1185">Reference proteome</keyword>
<dbReference type="InterPro" id="IPR051396">
    <property type="entry name" value="Bact_Antivir_Def_Nuclease"/>
</dbReference>
<dbReference type="PANTHER" id="PTHR43581:SF2">
    <property type="entry name" value="EXCINUCLEASE ATPASE SUBUNIT"/>
    <property type="match status" value="1"/>
</dbReference>
<evidence type="ECO:0000256" key="1">
    <source>
        <dbReference type="SAM" id="Coils"/>
    </source>
</evidence>
<dbReference type="Gene3D" id="3.40.50.300">
    <property type="entry name" value="P-loop containing nucleotide triphosphate hydrolases"/>
    <property type="match status" value="2"/>
</dbReference>
<evidence type="ECO:0000313" key="4">
    <source>
        <dbReference type="Proteomes" id="UP001555342"/>
    </source>
</evidence>